<dbReference type="InterPro" id="IPR030862">
    <property type="entry name" value="L2HG_DH_bact"/>
</dbReference>
<evidence type="ECO:0000313" key="9">
    <source>
        <dbReference type="Proteomes" id="UP000003915"/>
    </source>
</evidence>
<evidence type="ECO:0000313" key="8">
    <source>
        <dbReference type="EMBL" id="EHC88832.1"/>
    </source>
</evidence>
<keyword evidence="6" id="KW-1003">Cell membrane</keyword>
<dbReference type="Gene3D" id="3.30.9.10">
    <property type="entry name" value="D-Amino Acid Oxidase, subunit A, domain 2"/>
    <property type="match status" value="1"/>
</dbReference>
<evidence type="ECO:0000256" key="2">
    <source>
        <dbReference type="ARBA" id="ARBA00022630"/>
    </source>
</evidence>
<dbReference type="GO" id="GO:0005886">
    <property type="term" value="C:plasma membrane"/>
    <property type="evidence" value="ECO:0007669"/>
    <property type="project" value="UniProtKB-SubCell"/>
</dbReference>
<evidence type="ECO:0000256" key="6">
    <source>
        <dbReference type="HAMAP-Rule" id="MF_00990"/>
    </source>
</evidence>
<proteinExistence type="inferred from homology"/>
<keyword evidence="4 6" id="KW-0560">Oxidoreductase</keyword>
<dbReference type="InterPro" id="IPR036188">
    <property type="entry name" value="FAD/NAD-bd_sf"/>
</dbReference>
<keyword evidence="6" id="KW-0472">Membrane</keyword>
<dbReference type="HAMAP" id="MF_00990">
    <property type="entry name" value="L_hydroxyglutarate_dehydrogenase"/>
    <property type="match status" value="1"/>
</dbReference>
<evidence type="ECO:0000256" key="4">
    <source>
        <dbReference type="ARBA" id="ARBA00023002"/>
    </source>
</evidence>
<dbReference type="GO" id="GO:0050660">
    <property type="term" value="F:flavin adenine dinucleotide binding"/>
    <property type="evidence" value="ECO:0007669"/>
    <property type="project" value="UniProtKB-UniRule"/>
</dbReference>
<evidence type="ECO:0000256" key="5">
    <source>
        <dbReference type="ARBA" id="ARBA00037941"/>
    </source>
</evidence>
<dbReference type="GO" id="GO:0005737">
    <property type="term" value="C:cytoplasm"/>
    <property type="evidence" value="ECO:0007669"/>
    <property type="project" value="TreeGrafter"/>
</dbReference>
<feature type="domain" description="FAD dependent oxidoreductase" evidence="7">
    <location>
        <begin position="3"/>
        <end position="390"/>
    </location>
</feature>
<dbReference type="InterPro" id="IPR006076">
    <property type="entry name" value="FAD-dep_OxRdtase"/>
</dbReference>
<comment type="subcellular location">
    <subcellularLocation>
        <location evidence="6">Cell inner membrane</location>
    </subcellularLocation>
</comment>
<keyword evidence="6" id="KW-0997">Cell inner membrane</keyword>
<comment type="similarity">
    <text evidence="5 6">Belongs to the L2HGDH family.</text>
</comment>
<comment type="catalytic activity">
    <reaction evidence="6">
        <text>(S)-2-hydroxyglutarate + a quinone = a quinol + 2-oxoglutarate</text>
        <dbReference type="Rhea" id="RHEA:58664"/>
        <dbReference type="ChEBI" id="CHEBI:16782"/>
        <dbReference type="ChEBI" id="CHEBI:16810"/>
        <dbReference type="ChEBI" id="CHEBI:24646"/>
        <dbReference type="ChEBI" id="CHEBI:132124"/>
        <dbReference type="EC" id="1.1.5.13"/>
    </reaction>
</comment>
<comment type="pathway">
    <text evidence="6">Amino-acid degradation.</text>
</comment>
<comment type="caution">
    <text evidence="8">The sequence shown here is derived from an EMBL/GenBank/DDBJ whole genome shotgun (WGS) entry which is preliminary data.</text>
</comment>
<dbReference type="GO" id="GO:0019477">
    <property type="term" value="P:L-lysine catabolic process"/>
    <property type="evidence" value="ECO:0007669"/>
    <property type="project" value="UniProtKB-UniRule"/>
</dbReference>
<dbReference type="AlphaFoldDB" id="A0A6C8GZY2"/>
<dbReference type="NCBIfam" id="NF008726">
    <property type="entry name" value="PRK11728.1"/>
    <property type="match status" value="1"/>
</dbReference>
<accession>A0A6C8GZY2</accession>
<evidence type="ECO:0000259" key="7">
    <source>
        <dbReference type="Pfam" id="PF01266"/>
    </source>
</evidence>
<dbReference type="PANTHER" id="PTHR43104">
    <property type="entry name" value="L-2-HYDROXYGLUTARATE DEHYDROGENASE, MITOCHONDRIAL"/>
    <property type="match status" value="1"/>
</dbReference>
<keyword evidence="3 6" id="KW-0274">FAD</keyword>
<evidence type="ECO:0000256" key="3">
    <source>
        <dbReference type="ARBA" id="ARBA00022827"/>
    </source>
</evidence>
<name>A0A6C8GZY2_SALET</name>
<keyword evidence="6" id="KW-0249">Electron transport</keyword>
<dbReference type="GO" id="GO:0140696">
    <property type="term" value="F:(S)-2-hydroxyglutarate dehydrogenase (quinone) activity"/>
    <property type="evidence" value="ECO:0007669"/>
    <property type="project" value="UniProtKB-EC"/>
</dbReference>
<sequence length="452" mass="49272">MYDFVIIGGGIIGMSTAMQLIDLYPDARIALLEKESAPACHQTGHNSGVIHAGVYYTPGSLKARFCLAGNQATKTFCDQNNIRYDTCGKMLVATSELEMARMRALWERTAANGLEREWLSAAELREREPNIIGLGGIFVPSSGIVSYRDVATAMANRFQAKGGEIIYHAEVSALTEHAAGVVIRTSQGREIETATLIGCAGLMADRLVKMLGVEPGFIICPFRGEYFRLAPRHNRIVNHLIYPIPDPAMPFLGVHLTRMIDGSVTVGPNAVLALKREGYRKRDVSFTDTLEIFRSAGIRRVLQNHLLSGLGEMKNSLCKSGYLRRVQKYCPSLTVNDLQPWPAGVRAQAVSPDGKLIDDFLFVTTPRSIHTCNAPSPAATSAIPIGAHIVSKAAWTHYTCVRHAAWTHYTPHLPVNPSDRKQLCNLTTLPCSASRPLSMATGATRAAAMSSP</sequence>
<keyword evidence="2 6" id="KW-0285">Flavoprotein</keyword>
<comment type="cofactor">
    <cofactor evidence="1 6">
        <name>FAD</name>
        <dbReference type="ChEBI" id="CHEBI:57692"/>
    </cofactor>
</comment>
<dbReference type="Pfam" id="PF01266">
    <property type="entry name" value="DAO"/>
    <property type="match status" value="1"/>
</dbReference>
<dbReference type="SUPFAM" id="SSF51905">
    <property type="entry name" value="FAD/NAD(P)-binding domain"/>
    <property type="match status" value="1"/>
</dbReference>
<dbReference type="Gene3D" id="3.50.50.60">
    <property type="entry name" value="FAD/NAD(P)-binding domain"/>
    <property type="match status" value="1"/>
</dbReference>
<organism evidence="8 9">
    <name type="scientific">Salmonella enterica subsp. enterica serovar Uganda str. R8-3404</name>
    <dbReference type="NCBI Taxonomy" id="913083"/>
    <lineage>
        <taxon>Bacteria</taxon>
        <taxon>Pseudomonadati</taxon>
        <taxon>Pseudomonadota</taxon>
        <taxon>Gammaproteobacteria</taxon>
        <taxon>Enterobacterales</taxon>
        <taxon>Enterobacteriaceae</taxon>
        <taxon>Salmonella</taxon>
    </lineage>
</organism>
<dbReference type="PANTHER" id="PTHR43104:SF2">
    <property type="entry name" value="L-2-HYDROXYGLUTARATE DEHYDROGENASE, MITOCHONDRIAL"/>
    <property type="match status" value="1"/>
</dbReference>
<dbReference type="EMBL" id="AFCV01001007">
    <property type="protein sequence ID" value="EHC88832.1"/>
    <property type="molecule type" value="Genomic_DNA"/>
</dbReference>
<evidence type="ECO:0000256" key="1">
    <source>
        <dbReference type="ARBA" id="ARBA00001974"/>
    </source>
</evidence>
<keyword evidence="6" id="KW-0813">Transport</keyword>
<dbReference type="EC" id="1.1.5.13" evidence="6"/>
<protein>
    <recommendedName>
        <fullName evidence="6">L-2-hydroxyglutarate dehydrogenase</fullName>
        <shortName evidence="6">L2HG dehydrogenase</shortName>
        <ecNumber evidence="6">1.1.5.13</ecNumber>
    </recommendedName>
    <alternativeName>
        <fullName evidence="6">L2HG:quinone oxidoreductase</fullName>
    </alternativeName>
</protein>
<dbReference type="Proteomes" id="UP000003915">
    <property type="component" value="Unassembled WGS sequence"/>
</dbReference>
<gene>
    <name evidence="6" type="primary">lhgD</name>
    <name evidence="8" type="ORF">LTSEUGA_3915</name>
</gene>
<reference evidence="8 9" key="1">
    <citation type="journal article" date="2011" name="BMC Genomics">
        <title>Genome sequencing reveals diversification of virulence factor content and possible host adaptation in distinct subpopulations of Salmonella enterica.</title>
        <authorList>
            <person name="den Bakker H.C."/>
            <person name="Moreno Switt A.I."/>
            <person name="Govoni G."/>
            <person name="Cummings C.A."/>
            <person name="Ranieri M.L."/>
            <person name="Degoricija L."/>
            <person name="Hoelzer K."/>
            <person name="Rodriguez-Rivera L.D."/>
            <person name="Brown S."/>
            <person name="Bolchacova E."/>
            <person name="Furtado M.R."/>
            <person name="Wiedmann M."/>
        </authorList>
    </citation>
    <scope>NUCLEOTIDE SEQUENCE [LARGE SCALE GENOMIC DNA]</scope>
    <source>
        <strain evidence="8 9">R8-3404</strain>
    </source>
</reference>
<comment type="function">
    <text evidence="6">Catalyzes the dehydrogenation of L-2-hydroxyglutarate (L2HG) to alpha-ketoglutarate and couples to the respiratory chain by feeding electrons from the reaction into the membrane quinone pool. Functions in a L-lysine degradation pathway that proceeds via cadaverine, glutarate and L-2-hydroxyglutarate.</text>
</comment>